<evidence type="ECO:0000313" key="8">
    <source>
        <dbReference type="Proteomes" id="UP000472268"/>
    </source>
</evidence>
<evidence type="ECO:0000256" key="2">
    <source>
        <dbReference type="ARBA" id="ARBA00009565"/>
    </source>
</evidence>
<dbReference type="AlphaFoldDB" id="A0A673TQ13"/>
<proteinExistence type="inferred from homology"/>
<feature type="transmembrane region" description="Helical" evidence="6">
    <location>
        <begin position="94"/>
        <end position="113"/>
    </location>
</feature>
<evidence type="ECO:0000313" key="7">
    <source>
        <dbReference type="Ensembl" id="ENSSSUP00005011166.1"/>
    </source>
</evidence>
<name>A0A673TQ13_SURSU</name>
<reference evidence="7 8" key="1">
    <citation type="submission" date="2019-05" db="EMBL/GenBank/DDBJ databases">
        <title>A Chromosome-scale Meerkat (S. suricatta) Genome Assembly.</title>
        <authorList>
            <person name="Dudchenko O."/>
            <person name="Lieberman Aiden E."/>
            <person name="Tung J."/>
            <person name="Barreiro L.B."/>
            <person name="Clutton-Brock T.H."/>
        </authorList>
    </citation>
    <scope>NUCLEOTIDE SEQUENCE [LARGE SCALE GENOMIC DNA]</scope>
</reference>
<evidence type="ECO:0000256" key="3">
    <source>
        <dbReference type="ARBA" id="ARBA00022692"/>
    </source>
</evidence>
<dbReference type="PANTHER" id="PTHR23320">
    <property type="entry name" value="MEMBRANE-SPANNING 4-DOMAINS SUBFAMILY A MS4A -RELATED"/>
    <property type="match status" value="1"/>
</dbReference>
<dbReference type="PANTHER" id="PTHR23320:SF128">
    <property type="entry name" value="MEMBRANE-SPANNING 4-DOMAINS SUBFAMILY A MEMBER 4A"/>
    <property type="match status" value="1"/>
</dbReference>
<protein>
    <recommendedName>
        <fullName evidence="9">Membrane spanning 4-domains A4A</fullName>
    </recommendedName>
</protein>
<comment type="subcellular location">
    <subcellularLocation>
        <location evidence="1">Membrane</location>
        <topology evidence="1">Multi-pass membrane protein</topology>
    </subcellularLocation>
</comment>
<reference evidence="7" key="2">
    <citation type="submission" date="2025-08" db="UniProtKB">
        <authorList>
            <consortium name="Ensembl"/>
        </authorList>
    </citation>
    <scope>IDENTIFICATION</scope>
</reference>
<dbReference type="Proteomes" id="UP000472268">
    <property type="component" value="Chromosome 11"/>
</dbReference>
<dbReference type="GO" id="GO:0016020">
    <property type="term" value="C:membrane"/>
    <property type="evidence" value="ECO:0007669"/>
    <property type="project" value="UniProtKB-SubCell"/>
</dbReference>
<dbReference type="OMA" id="CSVNKVV"/>
<keyword evidence="4 6" id="KW-1133">Transmembrane helix</keyword>
<keyword evidence="5 6" id="KW-0472">Membrane</keyword>
<comment type="similarity">
    <text evidence="2">Belongs to the MS4A family.</text>
</comment>
<evidence type="ECO:0008006" key="9">
    <source>
        <dbReference type="Google" id="ProtNLM"/>
    </source>
</evidence>
<evidence type="ECO:0000256" key="6">
    <source>
        <dbReference type="SAM" id="Phobius"/>
    </source>
</evidence>
<dbReference type="Pfam" id="PF04103">
    <property type="entry name" value="CD20"/>
    <property type="match status" value="1"/>
</dbReference>
<dbReference type="GeneID" id="115271912"/>
<sequence length="221" mass="24290">MQSNTGTFERETAHDYRINLPERESITRPHWPGTWVLPPQRQKSLLLFLKGQPQVLGVAQMLIGLITLCLGVTISPICSNDYYHRFCLTTNIGYHLWGSFSFFISGALSIAAGRKVTKGLIQGSLGMNIVSATVAGIGVGVIFFEEMIMHDGFLWNPSFSTAFTGMLTGMLLLSLVEGCIALSLSIFVCRAACSVNKVVVFLPNNDNIPSPDHLYDEIAFQ</sequence>
<dbReference type="InterPro" id="IPR007237">
    <property type="entry name" value="CD20-like"/>
</dbReference>
<gene>
    <name evidence="7" type="primary">LOC115271912</name>
</gene>
<evidence type="ECO:0000256" key="1">
    <source>
        <dbReference type="ARBA" id="ARBA00004141"/>
    </source>
</evidence>
<dbReference type="Ensembl" id="ENSSSUT00005012777.1">
    <property type="protein sequence ID" value="ENSSSUP00005011166.1"/>
    <property type="gene ID" value="ENSSSUG00005007151.1"/>
</dbReference>
<keyword evidence="8" id="KW-1185">Reference proteome</keyword>
<evidence type="ECO:0000256" key="4">
    <source>
        <dbReference type="ARBA" id="ARBA00022989"/>
    </source>
</evidence>
<accession>A0A673TQ13</accession>
<feature type="transmembrane region" description="Helical" evidence="6">
    <location>
        <begin position="164"/>
        <end position="188"/>
    </location>
</feature>
<dbReference type="RefSeq" id="XP_029770746.1">
    <property type="nucleotide sequence ID" value="XM_029914886.1"/>
</dbReference>
<keyword evidence="3 6" id="KW-0812">Transmembrane</keyword>
<dbReference type="InterPro" id="IPR030417">
    <property type="entry name" value="MS4A"/>
</dbReference>
<evidence type="ECO:0000256" key="5">
    <source>
        <dbReference type="ARBA" id="ARBA00023136"/>
    </source>
</evidence>
<feature type="transmembrane region" description="Helical" evidence="6">
    <location>
        <begin position="55"/>
        <end position="74"/>
    </location>
</feature>
<organism evidence="7 8">
    <name type="scientific">Suricata suricatta</name>
    <name type="common">Meerkat</name>
    <dbReference type="NCBI Taxonomy" id="37032"/>
    <lineage>
        <taxon>Eukaryota</taxon>
        <taxon>Metazoa</taxon>
        <taxon>Chordata</taxon>
        <taxon>Craniata</taxon>
        <taxon>Vertebrata</taxon>
        <taxon>Euteleostomi</taxon>
        <taxon>Mammalia</taxon>
        <taxon>Eutheria</taxon>
        <taxon>Laurasiatheria</taxon>
        <taxon>Carnivora</taxon>
        <taxon>Feliformia</taxon>
        <taxon>Herpestidae</taxon>
        <taxon>Suricata</taxon>
    </lineage>
</organism>
<reference evidence="7" key="3">
    <citation type="submission" date="2025-09" db="UniProtKB">
        <authorList>
            <consortium name="Ensembl"/>
        </authorList>
    </citation>
    <scope>IDENTIFICATION</scope>
</reference>
<feature type="transmembrane region" description="Helical" evidence="6">
    <location>
        <begin position="125"/>
        <end position="144"/>
    </location>
</feature>